<evidence type="ECO:0000313" key="3">
    <source>
        <dbReference type="EMBL" id="WNZ23565.1"/>
    </source>
</evidence>
<dbReference type="InterPro" id="IPR051199">
    <property type="entry name" value="LPS_LOS_Heptosyltrfase"/>
</dbReference>
<dbReference type="InterPro" id="IPR002201">
    <property type="entry name" value="Glyco_trans_9"/>
</dbReference>
<sequence length="309" mass="33802">MQVVALVPGGIGEQILFFPTLDHLKQRYPKSEIDVVVEPRAKAAYRVSKSVNDVLLFDFQDRNSPADWANLLGVLRDRDYEAVLSADRSSGTNLLLWLTGIPTRVGYASGTSKLFLTNAVPFKADQYLPYVYHDLLQGLAITGPCPELSLRIPKADQDWAEAERKRLGINGYVLICPDSPTGYSLENWRQIIQDFQQKQPELPVVVVQTEENQDVVIGLSQTCPGLKVTKPGDLGKLAAMIAGANLMLCTEGVPMHLAVALQVYTLVLFGSTDPAKALPKADKFLGLQSATGKLADISPEQVLQKVWGG</sequence>
<evidence type="ECO:0000256" key="1">
    <source>
        <dbReference type="ARBA" id="ARBA00022676"/>
    </source>
</evidence>
<dbReference type="PANTHER" id="PTHR30160:SF7">
    <property type="entry name" value="ADP-HEPTOSE--LPS HEPTOSYLTRANSFERASE 2"/>
    <property type="match status" value="1"/>
</dbReference>
<dbReference type="SUPFAM" id="SSF53756">
    <property type="entry name" value="UDP-Glycosyltransferase/glycogen phosphorylase"/>
    <property type="match status" value="1"/>
</dbReference>
<dbReference type="AlphaFoldDB" id="A0AA97AFU8"/>
<dbReference type="EMBL" id="CP053586">
    <property type="protein sequence ID" value="WNZ23565.1"/>
    <property type="molecule type" value="Genomic_DNA"/>
</dbReference>
<dbReference type="GO" id="GO:0005829">
    <property type="term" value="C:cytosol"/>
    <property type="evidence" value="ECO:0007669"/>
    <property type="project" value="TreeGrafter"/>
</dbReference>
<evidence type="ECO:0000256" key="2">
    <source>
        <dbReference type="ARBA" id="ARBA00022679"/>
    </source>
</evidence>
<dbReference type="RefSeq" id="WP_316435261.1">
    <property type="nucleotide sequence ID" value="NZ_CP053586.1"/>
</dbReference>
<dbReference type="Pfam" id="PF01075">
    <property type="entry name" value="Glyco_transf_9"/>
    <property type="match status" value="1"/>
</dbReference>
<protein>
    <submittedName>
        <fullName evidence="3">Glycosyltransferase family 9 protein</fullName>
    </submittedName>
</protein>
<accession>A0AA97AFU8</accession>
<organism evidence="3">
    <name type="scientific">Leptolyngbya sp. NK1-12</name>
    <dbReference type="NCBI Taxonomy" id="2547451"/>
    <lineage>
        <taxon>Bacteria</taxon>
        <taxon>Bacillati</taxon>
        <taxon>Cyanobacteriota</taxon>
        <taxon>Cyanophyceae</taxon>
        <taxon>Leptolyngbyales</taxon>
        <taxon>Leptolyngbyaceae</taxon>
        <taxon>Leptolyngbya group</taxon>
        <taxon>Leptolyngbya</taxon>
    </lineage>
</organism>
<dbReference type="CDD" id="cd03789">
    <property type="entry name" value="GT9_LPS_heptosyltransferase"/>
    <property type="match status" value="1"/>
</dbReference>
<name>A0AA97AFU8_9CYAN</name>
<proteinExistence type="predicted"/>
<reference evidence="3" key="1">
    <citation type="submission" date="2020-05" db="EMBL/GenBank/DDBJ databases">
        <authorList>
            <person name="Zhu T."/>
            <person name="Keshari N."/>
            <person name="Lu X."/>
        </authorList>
    </citation>
    <scope>NUCLEOTIDE SEQUENCE</scope>
    <source>
        <strain evidence="3">NK1-12</strain>
    </source>
</reference>
<gene>
    <name evidence="3" type="ORF">HJG54_12360</name>
</gene>
<dbReference type="GO" id="GO:0008713">
    <property type="term" value="F:ADP-heptose-lipopolysaccharide heptosyltransferase activity"/>
    <property type="evidence" value="ECO:0007669"/>
    <property type="project" value="TreeGrafter"/>
</dbReference>
<dbReference type="Gene3D" id="3.40.50.2000">
    <property type="entry name" value="Glycogen Phosphorylase B"/>
    <property type="match status" value="2"/>
</dbReference>
<dbReference type="PANTHER" id="PTHR30160">
    <property type="entry name" value="TETRAACYLDISACCHARIDE 4'-KINASE-RELATED"/>
    <property type="match status" value="1"/>
</dbReference>
<keyword evidence="2" id="KW-0808">Transferase</keyword>
<dbReference type="GO" id="GO:0009244">
    <property type="term" value="P:lipopolysaccharide core region biosynthetic process"/>
    <property type="evidence" value="ECO:0007669"/>
    <property type="project" value="TreeGrafter"/>
</dbReference>
<keyword evidence="1" id="KW-0328">Glycosyltransferase</keyword>